<sequence length="270" mass="29423">MNILEQIVANKRREIAAAQAEVSIADLERRPLFSKPVNSLKSVLKTAQMPAVISEFKRQSPSKGIINGTVRPEIVTKGYADAGAAALSVLTDKNYFGGSFDDFIAARMENPGIPMLRKDFVVDAYQLYEARAIGADLVLLIAACLTPAEVRDLSRKAHDLGMEVLLEVHDEAELEQSLCDSIDMVGVNNRNLKNFVTSVDVSLELAGRIPDSFVKISESGLKDAATIWTLFEAGYRGFLIGETFMKTGDPAAALRGLQQEIVNSRAPKHA</sequence>
<dbReference type="Pfam" id="PF00218">
    <property type="entry name" value="IGPS"/>
    <property type="match status" value="1"/>
</dbReference>
<evidence type="ECO:0000313" key="12">
    <source>
        <dbReference type="Proteomes" id="UP001501508"/>
    </source>
</evidence>
<keyword evidence="12" id="KW-1185">Reference proteome</keyword>
<dbReference type="PANTHER" id="PTHR22854">
    <property type="entry name" value="TRYPTOPHAN BIOSYNTHESIS PROTEIN"/>
    <property type="match status" value="1"/>
</dbReference>
<keyword evidence="7 8" id="KW-0456">Lyase</keyword>
<name>A0ABP8M466_9BACT</name>
<gene>
    <name evidence="8 11" type="primary">trpC</name>
    <name evidence="11" type="ORF">GCM10023091_30490</name>
</gene>
<evidence type="ECO:0000256" key="8">
    <source>
        <dbReference type="HAMAP-Rule" id="MF_00134"/>
    </source>
</evidence>
<dbReference type="InterPro" id="IPR013798">
    <property type="entry name" value="Indole-3-glycerol_P_synth_dom"/>
</dbReference>
<dbReference type="EC" id="4.1.1.48" evidence="8"/>
<reference evidence="12" key="1">
    <citation type="journal article" date="2019" name="Int. J. Syst. Evol. Microbiol.">
        <title>The Global Catalogue of Microorganisms (GCM) 10K type strain sequencing project: providing services to taxonomists for standard genome sequencing and annotation.</title>
        <authorList>
            <consortium name="The Broad Institute Genomics Platform"/>
            <consortium name="The Broad Institute Genome Sequencing Center for Infectious Disease"/>
            <person name="Wu L."/>
            <person name="Ma J."/>
        </authorList>
    </citation>
    <scope>NUCLEOTIDE SEQUENCE [LARGE SCALE GENOMIC DNA]</scope>
    <source>
        <strain evidence="12">JCM 31920</strain>
    </source>
</reference>
<comment type="pathway">
    <text evidence="2 8">Amino-acid biosynthesis; L-tryptophan biosynthesis; L-tryptophan from chorismate: step 4/5.</text>
</comment>
<dbReference type="InterPro" id="IPR045186">
    <property type="entry name" value="Indole-3-glycerol_P_synth"/>
</dbReference>
<dbReference type="SUPFAM" id="SSF51366">
    <property type="entry name" value="Ribulose-phoshate binding barrel"/>
    <property type="match status" value="1"/>
</dbReference>
<feature type="domain" description="Indole-3-glycerol phosphate synthase" evidence="10">
    <location>
        <begin position="4"/>
        <end position="256"/>
    </location>
</feature>
<evidence type="ECO:0000256" key="5">
    <source>
        <dbReference type="ARBA" id="ARBA00022822"/>
    </source>
</evidence>
<evidence type="ECO:0000256" key="2">
    <source>
        <dbReference type="ARBA" id="ARBA00004696"/>
    </source>
</evidence>
<dbReference type="InterPro" id="IPR013785">
    <property type="entry name" value="Aldolase_TIM"/>
</dbReference>
<protein>
    <recommendedName>
        <fullName evidence="8">Indole-3-glycerol phosphate synthase</fullName>
        <shortName evidence="8">IGPS</shortName>
        <ecNumber evidence="8">4.1.1.48</ecNumber>
    </recommendedName>
</protein>
<evidence type="ECO:0000256" key="9">
    <source>
        <dbReference type="SAM" id="Coils"/>
    </source>
</evidence>
<evidence type="ECO:0000256" key="6">
    <source>
        <dbReference type="ARBA" id="ARBA00023141"/>
    </source>
</evidence>
<comment type="similarity">
    <text evidence="8">Belongs to the TrpC family.</text>
</comment>
<dbReference type="NCBIfam" id="NF001377">
    <property type="entry name" value="PRK00278.2-4"/>
    <property type="match status" value="1"/>
</dbReference>
<evidence type="ECO:0000256" key="3">
    <source>
        <dbReference type="ARBA" id="ARBA00022605"/>
    </source>
</evidence>
<proteinExistence type="inferred from homology"/>
<comment type="caution">
    <text evidence="11">The sequence shown here is derived from an EMBL/GenBank/DDBJ whole genome shotgun (WGS) entry which is preliminary data.</text>
</comment>
<comment type="catalytic activity">
    <reaction evidence="1 8">
        <text>1-(2-carboxyphenylamino)-1-deoxy-D-ribulose 5-phosphate + H(+) = (1S,2R)-1-C-(indol-3-yl)glycerol 3-phosphate + CO2 + H2O</text>
        <dbReference type="Rhea" id="RHEA:23476"/>
        <dbReference type="ChEBI" id="CHEBI:15377"/>
        <dbReference type="ChEBI" id="CHEBI:15378"/>
        <dbReference type="ChEBI" id="CHEBI:16526"/>
        <dbReference type="ChEBI" id="CHEBI:58613"/>
        <dbReference type="ChEBI" id="CHEBI:58866"/>
        <dbReference type="EC" id="4.1.1.48"/>
    </reaction>
</comment>
<dbReference type="CDD" id="cd00331">
    <property type="entry name" value="IGPS"/>
    <property type="match status" value="1"/>
</dbReference>
<evidence type="ECO:0000313" key="11">
    <source>
        <dbReference type="EMBL" id="GAA4442898.1"/>
    </source>
</evidence>
<dbReference type="PANTHER" id="PTHR22854:SF2">
    <property type="entry name" value="INDOLE-3-GLYCEROL-PHOSPHATE SYNTHASE"/>
    <property type="match status" value="1"/>
</dbReference>
<evidence type="ECO:0000256" key="7">
    <source>
        <dbReference type="ARBA" id="ARBA00023239"/>
    </source>
</evidence>
<keyword evidence="5 8" id="KW-0822">Tryptophan biosynthesis</keyword>
<organism evidence="11 12">
    <name type="scientific">Ravibacter arvi</name>
    <dbReference type="NCBI Taxonomy" id="2051041"/>
    <lineage>
        <taxon>Bacteria</taxon>
        <taxon>Pseudomonadati</taxon>
        <taxon>Bacteroidota</taxon>
        <taxon>Cytophagia</taxon>
        <taxon>Cytophagales</taxon>
        <taxon>Spirosomataceae</taxon>
        <taxon>Ravibacter</taxon>
    </lineage>
</organism>
<dbReference type="RefSeq" id="WP_345030718.1">
    <property type="nucleotide sequence ID" value="NZ_BAABEY010000028.1"/>
</dbReference>
<evidence type="ECO:0000259" key="10">
    <source>
        <dbReference type="Pfam" id="PF00218"/>
    </source>
</evidence>
<keyword evidence="3 8" id="KW-0028">Amino-acid biosynthesis</keyword>
<keyword evidence="4 8" id="KW-0210">Decarboxylase</keyword>
<dbReference type="Gene3D" id="3.20.20.70">
    <property type="entry name" value="Aldolase class I"/>
    <property type="match status" value="1"/>
</dbReference>
<feature type="coiled-coil region" evidence="9">
    <location>
        <begin position="1"/>
        <end position="30"/>
    </location>
</feature>
<dbReference type="HAMAP" id="MF_00134_B">
    <property type="entry name" value="IGPS_B"/>
    <property type="match status" value="1"/>
</dbReference>
<evidence type="ECO:0000256" key="4">
    <source>
        <dbReference type="ARBA" id="ARBA00022793"/>
    </source>
</evidence>
<dbReference type="InterPro" id="IPR011060">
    <property type="entry name" value="RibuloseP-bd_barrel"/>
</dbReference>
<evidence type="ECO:0000256" key="1">
    <source>
        <dbReference type="ARBA" id="ARBA00001633"/>
    </source>
</evidence>
<dbReference type="Proteomes" id="UP001501508">
    <property type="component" value="Unassembled WGS sequence"/>
</dbReference>
<keyword evidence="6 8" id="KW-0057">Aromatic amino acid biosynthesis</keyword>
<dbReference type="EMBL" id="BAABEY010000028">
    <property type="protein sequence ID" value="GAA4442898.1"/>
    <property type="molecule type" value="Genomic_DNA"/>
</dbReference>
<accession>A0ABP8M466</accession>
<keyword evidence="9" id="KW-0175">Coiled coil</keyword>